<proteinExistence type="predicted"/>
<protein>
    <submittedName>
        <fullName evidence="2">Uncharacterized protein</fullName>
    </submittedName>
</protein>
<keyword evidence="3" id="KW-1185">Reference proteome</keyword>
<evidence type="ECO:0000256" key="1">
    <source>
        <dbReference type="SAM" id="Coils"/>
    </source>
</evidence>
<dbReference type="EMBL" id="LR824556">
    <property type="protein sequence ID" value="CAH1642108.1"/>
    <property type="molecule type" value="Genomic_DNA"/>
</dbReference>
<name>A0A9P0N5B9_SPOLI</name>
<evidence type="ECO:0000313" key="3">
    <source>
        <dbReference type="Proteomes" id="UP001153321"/>
    </source>
</evidence>
<reference evidence="2" key="1">
    <citation type="submission" date="2022-02" db="EMBL/GenBank/DDBJ databases">
        <authorList>
            <person name="King R."/>
        </authorList>
    </citation>
    <scope>NUCLEOTIDE SEQUENCE</scope>
</reference>
<feature type="coiled-coil region" evidence="1">
    <location>
        <begin position="23"/>
        <end position="135"/>
    </location>
</feature>
<feature type="coiled-coil region" evidence="1">
    <location>
        <begin position="252"/>
        <end position="279"/>
    </location>
</feature>
<evidence type="ECO:0000313" key="2">
    <source>
        <dbReference type="EMBL" id="CAH1642108.1"/>
    </source>
</evidence>
<dbReference type="AlphaFoldDB" id="A0A9P0N5B9"/>
<organism evidence="2 3">
    <name type="scientific">Spodoptera littoralis</name>
    <name type="common">Egyptian cotton leafworm</name>
    <dbReference type="NCBI Taxonomy" id="7109"/>
    <lineage>
        <taxon>Eukaryota</taxon>
        <taxon>Metazoa</taxon>
        <taxon>Ecdysozoa</taxon>
        <taxon>Arthropoda</taxon>
        <taxon>Hexapoda</taxon>
        <taxon>Insecta</taxon>
        <taxon>Pterygota</taxon>
        <taxon>Neoptera</taxon>
        <taxon>Endopterygota</taxon>
        <taxon>Lepidoptera</taxon>
        <taxon>Glossata</taxon>
        <taxon>Ditrysia</taxon>
        <taxon>Noctuoidea</taxon>
        <taxon>Noctuidae</taxon>
        <taxon>Amphipyrinae</taxon>
        <taxon>Spodoptera</taxon>
    </lineage>
</organism>
<sequence length="362" mass="40961">MMSLTNVQSEKPTPPVVIRAQLVKKQLEETKSLTIKLENKEADIRELRKALKAKQEELSEMTIRRELGERKLSTAARDAELRAEQLQRRLEDAHNQLKRKEKEFEETMDHLQQDIDSLETERGALREKLKLYAKRGGTHHEETPVKVTAGIAAGEVNEALQHQIKVLSWTVERERAARVSACRKAERAALRALRPLEHPASPAAAARRQAAAQLERDLAKLQTEWTMFVARSGLVKFPSEPGQYAHALQLHKDKQREIRRQLETRLASLQAEVRQQLLLHRPWRCVEADFAEFPAPELAAVLSSKSVDVGTIKYPAPSTGQTEDTIFVTPAQLAKLRELVTELQSDDVKLELLPLDNTVCAA</sequence>
<gene>
    <name evidence="2" type="ORF">SPLIT_LOCUS7464</name>
</gene>
<accession>A0A9P0N5B9</accession>
<keyword evidence="1" id="KW-0175">Coiled coil</keyword>
<dbReference type="Proteomes" id="UP001153321">
    <property type="component" value="Chromosome 25"/>
</dbReference>